<organism evidence="16 17">
    <name type="scientific">Dioszegia hungarica</name>
    <dbReference type="NCBI Taxonomy" id="4972"/>
    <lineage>
        <taxon>Eukaryota</taxon>
        <taxon>Fungi</taxon>
        <taxon>Dikarya</taxon>
        <taxon>Basidiomycota</taxon>
        <taxon>Agaricomycotina</taxon>
        <taxon>Tremellomycetes</taxon>
        <taxon>Tremellales</taxon>
        <taxon>Bulleribasidiaceae</taxon>
        <taxon>Dioszegia</taxon>
    </lineage>
</organism>
<dbReference type="RefSeq" id="XP_052946673.1">
    <property type="nucleotide sequence ID" value="XM_053093514.1"/>
</dbReference>
<dbReference type="CDD" id="cd01883">
    <property type="entry name" value="EF1_alpha"/>
    <property type="match status" value="1"/>
</dbReference>
<evidence type="ECO:0000256" key="10">
    <source>
        <dbReference type="ARBA" id="ARBA00029585"/>
    </source>
</evidence>
<feature type="region of interest" description="Disordered" evidence="14">
    <location>
        <begin position="292"/>
        <end position="313"/>
    </location>
</feature>
<feature type="compositionally biased region" description="Low complexity" evidence="14">
    <location>
        <begin position="292"/>
        <end position="309"/>
    </location>
</feature>
<evidence type="ECO:0000259" key="15">
    <source>
        <dbReference type="PROSITE" id="PS51722"/>
    </source>
</evidence>
<dbReference type="GO" id="GO:0003746">
    <property type="term" value="F:translation elongation factor activity"/>
    <property type="evidence" value="ECO:0007669"/>
    <property type="project" value="UniProtKB-KW"/>
</dbReference>
<evidence type="ECO:0000256" key="13">
    <source>
        <dbReference type="ARBA" id="ARBA00031881"/>
    </source>
</evidence>
<dbReference type="InterPro" id="IPR031157">
    <property type="entry name" value="G_TR_CS"/>
</dbReference>
<evidence type="ECO:0000256" key="7">
    <source>
        <dbReference type="ARBA" id="ARBA00022741"/>
    </source>
</evidence>
<evidence type="ECO:0000256" key="1">
    <source>
        <dbReference type="ARBA" id="ARBA00004496"/>
    </source>
</evidence>
<dbReference type="SUPFAM" id="SSF50465">
    <property type="entry name" value="EF-Tu/eEF-1alpha/eIF2-gamma C-terminal domain"/>
    <property type="match status" value="1"/>
</dbReference>
<dbReference type="FunFam" id="3.40.50.300:FF:000503">
    <property type="entry name" value="Peptide chain release factor subunit 3"/>
    <property type="match status" value="1"/>
</dbReference>
<feature type="region of interest" description="Disordered" evidence="14">
    <location>
        <begin position="1"/>
        <end position="275"/>
    </location>
</feature>
<reference evidence="16" key="1">
    <citation type="journal article" date="2022" name="G3 (Bethesda)">
        <title>High quality genome of the basidiomycete yeast Dioszegia hungarica PDD-24b-2 isolated from cloud water.</title>
        <authorList>
            <person name="Jarrige D."/>
            <person name="Haridas S."/>
            <person name="Bleykasten-Grosshans C."/>
            <person name="Joly M."/>
            <person name="Nadalig T."/>
            <person name="Sancelme M."/>
            <person name="Vuilleumier S."/>
            <person name="Grigoriev I.V."/>
            <person name="Amato P."/>
            <person name="Bringel F."/>
        </authorList>
    </citation>
    <scope>NUCLEOTIDE SEQUENCE</scope>
    <source>
        <strain evidence="16">PDD-24b-2</strain>
    </source>
</reference>
<evidence type="ECO:0000256" key="3">
    <source>
        <dbReference type="ARBA" id="ARBA00015765"/>
    </source>
</evidence>
<dbReference type="GO" id="GO:0005525">
    <property type="term" value="F:GTP binding"/>
    <property type="evidence" value="ECO:0007669"/>
    <property type="project" value="UniProtKB-KW"/>
</dbReference>
<dbReference type="Proteomes" id="UP001164286">
    <property type="component" value="Unassembled WGS sequence"/>
</dbReference>
<dbReference type="PANTHER" id="PTHR23115">
    <property type="entry name" value="TRANSLATION FACTOR"/>
    <property type="match status" value="1"/>
</dbReference>
<dbReference type="InterPro" id="IPR009000">
    <property type="entry name" value="Transl_B-barrel_sf"/>
</dbReference>
<evidence type="ECO:0000256" key="9">
    <source>
        <dbReference type="ARBA" id="ARBA00023134"/>
    </source>
</evidence>
<dbReference type="GO" id="GO:0000288">
    <property type="term" value="P:nuclear-transcribed mRNA catabolic process, deadenylation-dependent decay"/>
    <property type="evidence" value="ECO:0007669"/>
    <property type="project" value="InterPro"/>
</dbReference>
<dbReference type="AlphaFoldDB" id="A0AA38HDR7"/>
<dbReference type="PROSITE" id="PS00301">
    <property type="entry name" value="G_TR_1"/>
    <property type="match status" value="1"/>
</dbReference>
<gene>
    <name evidence="16" type="ORF">MKK02DRAFT_45605</name>
</gene>
<feature type="compositionally biased region" description="Low complexity" evidence="14">
    <location>
        <begin position="247"/>
        <end position="263"/>
    </location>
</feature>
<evidence type="ECO:0000256" key="6">
    <source>
        <dbReference type="ARBA" id="ARBA00022737"/>
    </source>
</evidence>
<evidence type="ECO:0000256" key="5">
    <source>
        <dbReference type="ARBA" id="ARBA00022553"/>
    </source>
</evidence>
<keyword evidence="16" id="KW-0251">Elongation factor</keyword>
<dbReference type="InterPro" id="IPR009001">
    <property type="entry name" value="Transl_elong_EF1A/Init_IF2_C"/>
</dbReference>
<dbReference type="SUPFAM" id="SSF52540">
    <property type="entry name" value="P-loop containing nucleoside triphosphate hydrolases"/>
    <property type="match status" value="1"/>
</dbReference>
<dbReference type="GO" id="GO:0003747">
    <property type="term" value="F:translation release factor activity"/>
    <property type="evidence" value="ECO:0007669"/>
    <property type="project" value="InterPro"/>
</dbReference>
<dbReference type="InterPro" id="IPR050100">
    <property type="entry name" value="TRAFAC_GTPase_members"/>
</dbReference>
<keyword evidence="7" id="KW-0547">Nucleotide-binding</keyword>
<evidence type="ECO:0000256" key="14">
    <source>
        <dbReference type="SAM" id="MobiDB-lite"/>
    </source>
</evidence>
<dbReference type="Pfam" id="PF22594">
    <property type="entry name" value="GTP-eEF1A_C"/>
    <property type="match status" value="1"/>
</dbReference>
<comment type="caution">
    <text evidence="16">The sequence shown here is derived from an EMBL/GenBank/DDBJ whole genome shotgun (WGS) entry which is preliminary data.</text>
</comment>
<dbReference type="GO" id="GO:0005829">
    <property type="term" value="C:cytosol"/>
    <property type="evidence" value="ECO:0007669"/>
    <property type="project" value="GOC"/>
</dbReference>
<dbReference type="CDD" id="cd03704">
    <property type="entry name" value="eRF3_C_III"/>
    <property type="match status" value="1"/>
</dbReference>
<evidence type="ECO:0000313" key="17">
    <source>
        <dbReference type="Proteomes" id="UP001164286"/>
    </source>
</evidence>
<dbReference type="InterPro" id="IPR054696">
    <property type="entry name" value="GTP-eEF1A_C"/>
</dbReference>
<evidence type="ECO:0000256" key="11">
    <source>
        <dbReference type="ARBA" id="ARBA00030210"/>
    </source>
</evidence>
<dbReference type="SUPFAM" id="SSF50447">
    <property type="entry name" value="Translation proteins"/>
    <property type="match status" value="1"/>
</dbReference>
<evidence type="ECO:0000313" key="16">
    <source>
        <dbReference type="EMBL" id="KAI9636896.1"/>
    </source>
</evidence>
<dbReference type="FunFam" id="2.40.30.10:FF:000020">
    <property type="entry name" value="Translation elongation factor EF-1"/>
    <property type="match status" value="1"/>
</dbReference>
<dbReference type="InterPro" id="IPR000795">
    <property type="entry name" value="T_Tr_GTP-bd_dom"/>
</dbReference>
<name>A0AA38HDR7_9TREE</name>
<dbReference type="GeneID" id="77732719"/>
<feature type="compositionally biased region" description="Basic and acidic residues" evidence="14">
    <location>
        <begin position="220"/>
        <end position="240"/>
    </location>
</feature>
<feature type="compositionally biased region" description="Gly residues" evidence="14">
    <location>
        <begin position="1"/>
        <end position="12"/>
    </location>
</feature>
<proteinExistence type="inferred from homology"/>
<sequence length="792" mass="83850">MSGQGQGQGGFNPGAYVFRPGGQQPFVPRQQQEQGQGQPGAPGQQAYDPYSAYGQQAPYGGAQGGYGGYGGYPQQQGYGQQYPQQGYGQAPPPQQYAYQSGGAQQYAPPPPQQRAYQPSARQVQGFQPPNFSSGSAAPGSGVGAGEAGKPVSLSIGGAKAAPSFSIGGGAAKAAPSLSIGGGAPKAAPSLSIGGGAAKAAPSLSIGGAAKAAPSLSIGGAKKEEKKAAPVEAKKEVKETKEDDWDTDAATTSKDATPASTKPSTPAPSAPAAAAAAPSTDAAVKVVAEAPKSTTASSAAESTPAPSSSTNFSKISAKNDADAIYKEQAAAGSDAMRDLYGEDTKDPNLKSHLNIIFTGHVDAGKSTMGGQLLFLTGAVDKRTMEKYEQEAKAAGRETWYLSWALDSGKEERAKGKTVEVGRAYFETENRRYTILDAPGHKTYVPSMISGAAQADVAFLVLSARKGEFETGFEREGQTREHAVLIKNNGINKLVLLVNKMDDPTVAWDQGRYDEIKSKITPFLKSIGFNPKTDLTFIPVSAQVGENMKDRVDKKIAPWYDGPALLEYLDNMQIMDRNLNAPFMLPVSEKYNEMGTTVMGKIESGRVKKGDTLLVMPNRASVEVASILTEQQEELEQAFCGDNIRLRLRGVSDEDISPGFVLTSVKAPVKAVMAFKADLSIIETKNIICGGYSAVLHVHTLAEEVTITSLLAYYDKKTKRKSKRPPQFAKVGMLVSALIEVSAPICIERWEDYKMLGRFTLRDEGKTVAIGKVTKLIERSEDMPDVSKLSVAAA</sequence>
<accession>A0AA38HDR7</accession>
<dbReference type="PROSITE" id="PS51722">
    <property type="entry name" value="G_TR_2"/>
    <property type="match status" value="1"/>
</dbReference>
<dbReference type="GO" id="GO:0003924">
    <property type="term" value="F:GTPase activity"/>
    <property type="evidence" value="ECO:0007669"/>
    <property type="project" value="InterPro"/>
</dbReference>
<evidence type="ECO:0000256" key="8">
    <source>
        <dbReference type="ARBA" id="ARBA00022917"/>
    </source>
</evidence>
<dbReference type="Gene3D" id="2.40.30.10">
    <property type="entry name" value="Translation factors"/>
    <property type="match status" value="2"/>
</dbReference>
<keyword evidence="6" id="KW-0677">Repeat</keyword>
<dbReference type="InterPro" id="IPR027417">
    <property type="entry name" value="P-loop_NTPase"/>
</dbReference>
<dbReference type="InterPro" id="IPR003285">
    <property type="entry name" value="Sup35"/>
</dbReference>
<keyword evidence="5" id="KW-0597">Phosphoprotein</keyword>
<evidence type="ECO:0000256" key="12">
    <source>
        <dbReference type="ARBA" id="ARBA00030845"/>
    </source>
</evidence>
<comment type="subcellular location">
    <subcellularLocation>
        <location evidence="1">Cytoplasm</location>
    </subcellularLocation>
</comment>
<dbReference type="Pfam" id="PF00009">
    <property type="entry name" value="GTP_EFTU"/>
    <property type="match status" value="1"/>
</dbReference>
<keyword evidence="8" id="KW-0648">Protein biosynthesis</keyword>
<evidence type="ECO:0000256" key="2">
    <source>
        <dbReference type="ARBA" id="ARBA00007249"/>
    </source>
</evidence>
<dbReference type="InterPro" id="IPR004161">
    <property type="entry name" value="EFTu-like_2"/>
</dbReference>
<feature type="compositionally biased region" description="Low complexity" evidence="14">
    <location>
        <begin position="20"/>
        <end position="60"/>
    </location>
</feature>
<feature type="compositionally biased region" description="Gly residues" evidence="14">
    <location>
        <begin position="61"/>
        <end position="71"/>
    </location>
</feature>
<dbReference type="GO" id="GO:0002184">
    <property type="term" value="P:cytoplasmic translational termination"/>
    <property type="evidence" value="ECO:0007669"/>
    <property type="project" value="UniProtKB-ARBA"/>
</dbReference>
<keyword evidence="9" id="KW-0342">GTP-binding</keyword>
<evidence type="ECO:0000256" key="4">
    <source>
        <dbReference type="ARBA" id="ARBA00022490"/>
    </source>
</evidence>
<dbReference type="Pfam" id="PF03144">
    <property type="entry name" value="GTP_EFTU_D2"/>
    <property type="match status" value="1"/>
</dbReference>
<protein>
    <recommendedName>
        <fullName evidence="3">Eukaryotic peptide chain release factor GTP-binding subunit</fullName>
    </recommendedName>
    <alternativeName>
        <fullName evidence="13">ERF-3</fullName>
    </alternativeName>
    <alternativeName>
        <fullName evidence="12">ERF2</fullName>
    </alternativeName>
    <alternativeName>
        <fullName evidence="10">Polypeptide release factor 3</fullName>
    </alternativeName>
    <alternativeName>
        <fullName evidence="11">Translation release factor 3</fullName>
    </alternativeName>
</protein>
<keyword evidence="17" id="KW-1185">Reference proteome</keyword>
<feature type="compositionally biased region" description="Low complexity" evidence="14">
    <location>
        <begin position="72"/>
        <end position="106"/>
    </location>
</feature>
<dbReference type="PRINTS" id="PR00315">
    <property type="entry name" value="ELONGATNFCT"/>
</dbReference>
<dbReference type="CDD" id="cd04089">
    <property type="entry name" value="eRF3_II"/>
    <property type="match status" value="1"/>
</dbReference>
<feature type="domain" description="Tr-type G" evidence="15">
    <location>
        <begin position="349"/>
        <end position="577"/>
    </location>
</feature>
<dbReference type="EMBL" id="JAKWFO010000005">
    <property type="protein sequence ID" value="KAI9636896.1"/>
    <property type="molecule type" value="Genomic_DNA"/>
</dbReference>
<keyword evidence="4" id="KW-0963">Cytoplasm</keyword>
<dbReference type="PRINTS" id="PR01343">
    <property type="entry name" value="YEASTERF"/>
</dbReference>
<feature type="compositionally biased region" description="Low complexity" evidence="14">
    <location>
        <begin position="113"/>
        <end position="122"/>
    </location>
</feature>
<comment type="similarity">
    <text evidence="2">Belongs to the TRAFAC class translation factor GTPase superfamily. Classic translation factor GTPase family. EF-Tu/EF-1A subfamily.</text>
</comment>
<dbReference type="Gene3D" id="3.40.50.300">
    <property type="entry name" value="P-loop containing nucleotide triphosphate hydrolases"/>
    <property type="match status" value="1"/>
</dbReference>